<dbReference type="PATRIC" id="fig|585538.3.peg.444"/>
<name>F4D4W2_HELPX</name>
<dbReference type="Proteomes" id="UP000008459">
    <property type="component" value="Chromosome"/>
</dbReference>
<gene>
    <name evidence="1" type="ORF">HMPREF0462_0432</name>
</gene>
<dbReference type="AlphaFoldDB" id="F4D4W2"/>
<sequence>MLSSYSFLAREHCILERMHEIIRKGMDSLTRRLDNDLKDDDSRILVPIGYILGLLLGNMKPD</sequence>
<reference evidence="1 2" key="1">
    <citation type="submission" date="2011-03" db="EMBL/GenBank/DDBJ databases">
        <authorList>
            <person name="Muzny D."/>
            <person name="Qin X."/>
            <person name="Deng J."/>
            <person name="Jiang H."/>
            <person name="Liu Y."/>
            <person name="Qu J."/>
            <person name="Song X.-Z."/>
            <person name="Zhang L."/>
            <person name="Thornton R."/>
            <person name="Coyle M."/>
            <person name="Francisco L."/>
            <person name="Jackson L."/>
            <person name="Javaid M."/>
            <person name="Korchina V."/>
            <person name="Kovar C."/>
            <person name="Mata R."/>
            <person name="Mathew T."/>
            <person name="Ngo R."/>
            <person name="Nguyen L."/>
            <person name="Nguyen N."/>
            <person name="Okwuonu G."/>
            <person name="Ongeri F."/>
            <person name="Pham C."/>
            <person name="Simmons D."/>
            <person name="Wilczek-Boney K."/>
            <person name="Hale W."/>
            <person name="Jakkamsetti A."/>
            <person name="Pham P."/>
            <person name="Ruth R."/>
            <person name="San Lucas F."/>
            <person name="Warren J."/>
            <person name="Zhang J."/>
            <person name="Zhao Z."/>
            <person name="Zhou C."/>
            <person name="Zhu D."/>
            <person name="Lee S."/>
            <person name="Bess C."/>
            <person name="Blankenburg K."/>
            <person name="Forbes L."/>
            <person name="Fu Q."/>
            <person name="Gubbala S."/>
            <person name="Hirani K."/>
            <person name="Jayaseelan J.C."/>
            <person name="Lara F."/>
            <person name="Munidasa M."/>
            <person name="Palculict T."/>
            <person name="Patil S."/>
            <person name="Pu L.-L."/>
            <person name="Saada N."/>
            <person name="Tang L."/>
            <person name="Weissenberger G."/>
            <person name="Zhu Y."/>
            <person name="Hemphill L."/>
            <person name="Shang Y."/>
            <person name="Youmans B."/>
            <person name="Ayvaz T."/>
            <person name="Ross M."/>
            <person name="Santibanez J."/>
            <person name="Aqrawi P."/>
            <person name="Gross S."/>
            <person name="Joshi V."/>
            <person name="Fowler G."/>
            <person name="Nazareth L."/>
            <person name="Reid J."/>
            <person name="Worley K."/>
            <person name="Petrosino J."/>
            <person name="Highlander S."/>
            <person name="Gibbs R."/>
            <person name="Gibbs R."/>
        </authorList>
    </citation>
    <scope>NUCLEOTIDE SEQUENCE [LARGE SCALE GENOMIC DNA]</scope>
    <source>
        <strain evidence="1 2">83</strain>
    </source>
</reference>
<evidence type="ECO:0000313" key="1">
    <source>
        <dbReference type="EMBL" id="AEE70037.1"/>
    </source>
</evidence>
<dbReference type="KEGG" id="hpx:HMPREF0462_0432"/>
<accession>F4D4W2</accession>
<proteinExistence type="predicted"/>
<organism evidence="1 2">
    <name type="scientific">Helicobacter pylori 83</name>
    <dbReference type="NCBI Taxonomy" id="585538"/>
    <lineage>
        <taxon>Bacteria</taxon>
        <taxon>Pseudomonadati</taxon>
        <taxon>Campylobacterota</taxon>
        <taxon>Epsilonproteobacteria</taxon>
        <taxon>Campylobacterales</taxon>
        <taxon>Helicobacteraceae</taxon>
        <taxon>Helicobacter</taxon>
    </lineage>
</organism>
<dbReference type="EMBL" id="CP002605">
    <property type="protein sequence ID" value="AEE70037.1"/>
    <property type="molecule type" value="Genomic_DNA"/>
</dbReference>
<evidence type="ECO:0000313" key="2">
    <source>
        <dbReference type="Proteomes" id="UP000008459"/>
    </source>
</evidence>
<protein>
    <submittedName>
        <fullName evidence="1">Uncharacterized protein</fullName>
    </submittedName>
</protein>
<dbReference type="HOGENOM" id="CLU_154484_1_0_7"/>